<evidence type="ECO:0000313" key="2">
    <source>
        <dbReference type="EMBL" id="EHK26107.1"/>
    </source>
</evidence>
<dbReference type="VEuPathDB" id="FungiDB:TRIVIDRAFT_218279"/>
<dbReference type="Proteomes" id="UP000007115">
    <property type="component" value="Unassembled WGS sequence"/>
</dbReference>
<feature type="compositionally biased region" description="Polar residues" evidence="1">
    <location>
        <begin position="83"/>
        <end position="93"/>
    </location>
</feature>
<dbReference type="AlphaFoldDB" id="G9MHB9"/>
<sequence>MSFTPTETVSFNLTPIEQNGTRQYKRVAIVLPLLLSTNDSPRESSIIQERTLRAFLDTLSAWPFLWRSVRISGERKLVMLGTPSTYSDSQSELRNAPTPPSNQPEGQEFFSQLYLNSLSAGFFRSESELNLVSGVPPVMMKVSFLDTLLVLGFSFYEAVVDGEFISRFFSWMIDATWMFDSTHITAASRMAFVHRRPIEAVRPADINRNMFSFYDWSKRPPPQYTPKDRLVCRLIEFKKANMLDFMGRIRRAVGSSVFGVRVKDEDYIVAIIWATIIHARLMMDRIKLRHNARLNILLPGEPHARRAGEHDFCYFGNSTVPTVAELGVSRMLFPDRYIIDHNFQYQSNCHYSIRGLSEAAGAIRWAINKVDHNYVRHLMGLKDTLQPSTDWAAYERGIDRHTTGTVFEDWSGYFNNQAIGLPYSMGRAVRMLPCADDKEEGKIVLLPTLGGLDASGNEIGWTAWVCLDVEVMPIVLRELDIQGWTTGGAAANMNTMESW</sequence>
<protein>
    <submittedName>
        <fullName evidence="2">Uncharacterized protein</fullName>
    </submittedName>
</protein>
<dbReference type="GeneID" id="25791331"/>
<dbReference type="OrthoDB" id="1862401at2759"/>
<evidence type="ECO:0000313" key="3">
    <source>
        <dbReference type="Proteomes" id="UP000007115"/>
    </source>
</evidence>
<dbReference type="OMA" id="CRLIEFK"/>
<keyword evidence="3" id="KW-1185">Reference proteome</keyword>
<dbReference type="HOGENOM" id="CLU_547522_0_0_1"/>
<dbReference type="Gene3D" id="3.30.559.10">
    <property type="entry name" value="Chloramphenicol acetyltransferase-like domain"/>
    <property type="match status" value="1"/>
</dbReference>
<proteinExistence type="predicted"/>
<feature type="region of interest" description="Disordered" evidence="1">
    <location>
        <begin position="83"/>
        <end position="105"/>
    </location>
</feature>
<accession>G9MHB9</accession>
<dbReference type="InParanoid" id="G9MHB9"/>
<organism evidence="2 3">
    <name type="scientific">Hypocrea virens (strain Gv29-8 / FGSC 10586)</name>
    <name type="common">Gliocladium virens</name>
    <name type="synonym">Trichoderma virens</name>
    <dbReference type="NCBI Taxonomy" id="413071"/>
    <lineage>
        <taxon>Eukaryota</taxon>
        <taxon>Fungi</taxon>
        <taxon>Dikarya</taxon>
        <taxon>Ascomycota</taxon>
        <taxon>Pezizomycotina</taxon>
        <taxon>Sordariomycetes</taxon>
        <taxon>Hypocreomycetidae</taxon>
        <taxon>Hypocreales</taxon>
        <taxon>Hypocreaceae</taxon>
        <taxon>Trichoderma</taxon>
    </lineage>
</organism>
<dbReference type="EMBL" id="ABDF02000002">
    <property type="protein sequence ID" value="EHK26107.1"/>
    <property type="molecule type" value="Genomic_DNA"/>
</dbReference>
<dbReference type="STRING" id="413071.G9MHB9"/>
<dbReference type="InterPro" id="IPR023213">
    <property type="entry name" value="CAT-like_dom_sf"/>
</dbReference>
<evidence type="ECO:0000256" key="1">
    <source>
        <dbReference type="SAM" id="MobiDB-lite"/>
    </source>
</evidence>
<comment type="caution">
    <text evidence="2">The sequence shown here is derived from an EMBL/GenBank/DDBJ whole genome shotgun (WGS) entry which is preliminary data.</text>
</comment>
<dbReference type="eggNOG" id="ENOG502RG4D">
    <property type="taxonomic scope" value="Eukaryota"/>
</dbReference>
<gene>
    <name evidence="2" type="ORF">TRIVIDRAFT_218279</name>
</gene>
<dbReference type="RefSeq" id="XP_013960321.1">
    <property type="nucleotide sequence ID" value="XM_014104846.1"/>
</dbReference>
<reference evidence="2 3" key="1">
    <citation type="journal article" date="2011" name="Genome Biol.">
        <title>Comparative genome sequence analysis underscores mycoparasitism as the ancestral life style of Trichoderma.</title>
        <authorList>
            <person name="Kubicek C.P."/>
            <person name="Herrera-Estrella A."/>
            <person name="Seidl-Seiboth V."/>
            <person name="Martinez D.A."/>
            <person name="Druzhinina I.S."/>
            <person name="Thon M."/>
            <person name="Zeilinger S."/>
            <person name="Casas-Flores S."/>
            <person name="Horwitz B.A."/>
            <person name="Mukherjee P.K."/>
            <person name="Mukherjee M."/>
            <person name="Kredics L."/>
            <person name="Alcaraz L.D."/>
            <person name="Aerts A."/>
            <person name="Antal Z."/>
            <person name="Atanasova L."/>
            <person name="Cervantes-Badillo M.G."/>
            <person name="Challacombe J."/>
            <person name="Chertkov O."/>
            <person name="McCluskey K."/>
            <person name="Coulpier F."/>
            <person name="Deshpande N."/>
            <person name="von Doehren H."/>
            <person name="Ebbole D.J."/>
            <person name="Esquivel-Naranjo E.U."/>
            <person name="Fekete E."/>
            <person name="Flipphi M."/>
            <person name="Glaser F."/>
            <person name="Gomez-Rodriguez E.Y."/>
            <person name="Gruber S."/>
            <person name="Han C."/>
            <person name="Henrissat B."/>
            <person name="Hermosa R."/>
            <person name="Hernandez-Onate M."/>
            <person name="Karaffa L."/>
            <person name="Kosti I."/>
            <person name="Le Crom S."/>
            <person name="Lindquist E."/>
            <person name="Lucas S."/>
            <person name="Luebeck M."/>
            <person name="Luebeck P.S."/>
            <person name="Margeot A."/>
            <person name="Metz B."/>
            <person name="Misra M."/>
            <person name="Nevalainen H."/>
            <person name="Omann M."/>
            <person name="Packer N."/>
            <person name="Perrone G."/>
            <person name="Uresti-Rivera E.E."/>
            <person name="Salamov A."/>
            <person name="Schmoll M."/>
            <person name="Seiboth B."/>
            <person name="Shapiro H."/>
            <person name="Sukno S."/>
            <person name="Tamayo-Ramos J.A."/>
            <person name="Tisch D."/>
            <person name="Wiest A."/>
            <person name="Wilkinson H.H."/>
            <person name="Zhang M."/>
            <person name="Coutinho P.M."/>
            <person name="Kenerley C.M."/>
            <person name="Monte E."/>
            <person name="Baker S.E."/>
            <person name="Grigoriev I.V."/>
        </authorList>
    </citation>
    <scope>NUCLEOTIDE SEQUENCE [LARGE SCALE GENOMIC DNA]</scope>
    <source>
        <strain evidence="3">Gv29-8 / FGSC 10586</strain>
    </source>
</reference>
<name>G9MHB9_HYPVG</name>